<organism evidence="6 7">
    <name type="scientific">Chryseobacterium gleum</name>
    <name type="common">Flavobacterium gleum</name>
    <dbReference type="NCBI Taxonomy" id="250"/>
    <lineage>
        <taxon>Bacteria</taxon>
        <taxon>Pseudomonadati</taxon>
        <taxon>Bacteroidota</taxon>
        <taxon>Flavobacteriia</taxon>
        <taxon>Flavobacteriales</taxon>
        <taxon>Weeksellaceae</taxon>
        <taxon>Chryseobacterium group</taxon>
        <taxon>Chryseobacterium</taxon>
    </lineage>
</organism>
<reference evidence="6 7" key="1">
    <citation type="submission" date="2018-12" db="EMBL/GenBank/DDBJ databases">
        <authorList>
            <consortium name="Pathogen Informatics"/>
        </authorList>
    </citation>
    <scope>NUCLEOTIDE SEQUENCE [LARGE SCALE GENOMIC DNA]</scope>
    <source>
        <strain evidence="6 7">NCTC11432</strain>
    </source>
</reference>
<dbReference type="InterPro" id="IPR016032">
    <property type="entry name" value="Sig_transdc_resp-reg_C-effctor"/>
</dbReference>
<dbReference type="InterPro" id="IPR001789">
    <property type="entry name" value="Sig_transdc_resp-reg_receiver"/>
</dbReference>
<feature type="modified residue" description="4-aspartylphosphate" evidence="3">
    <location>
        <position position="55"/>
    </location>
</feature>
<dbReference type="OrthoDB" id="1013073at2"/>
<dbReference type="GeneID" id="93021711"/>
<feature type="domain" description="HTH luxR-type" evidence="4">
    <location>
        <begin position="142"/>
        <end position="207"/>
    </location>
</feature>
<dbReference type="GO" id="GO:0000160">
    <property type="term" value="P:phosphorelay signal transduction system"/>
    <property type="evidence" value="ECO:0007669"/>
    <property type="project" value="InterPro"/>
</dbReference>
<proteinExistence type="predicted"/>
<dbReference type="GO" id="GO:0003677">
    <property type="term" value="F:DNA binding"/>
    <property type="evidence" value="ECO:0007669"/>
    <property type="project" value="UniProtKB-KW"/>
</dbReference>
<feature type="domain" description="Response regulatory" evidence="5">
    <location>
        <begin position="4"/>
        <end position="119"/>
    </location>
</feature>
<dbReference type="InterPro" id="IPR058245">
    <property type="entry name" value="NreC/VraR/RcsB-like_REC"/>
</dbReference>
<evidence type="ECO:0000259" key="4">
    <source>
        <dbReference type="PROSITE" id="PS50043"/>
    </source>
</evidence>
<dbReference type="SUPFAM" id="SSF52172">
    <property type="entry name" value="CheY-like"/>
    <property type="match status" value="1"/>
</dbReference>
<evidence type="ECO:0000256" key="3">
    <source>
        <dbReference type="PROSITE-ProRule" id="PRU00169"/>
    </source>
</evidence>
<keyword evidence="1 3" id="KW-0597">Phosphoprotein</keyword>
<dbReference type="GO" id="GO:0006355">
    <property type="term" value="P:regulation of DNA-templated transcription"/>
    <property type="evidence" value="ECO:0007669"/>
    <property type="project" value="InterPro"/>
</dbReference>
<dbReference type="CDD" id="cd06170">
    <property type="entry name" value="LuxR_C_like"/>
    <property type="match status" value="1"/>
</dbReference>
<dbReference type="RefSeq" id="WP_002978796.1">
    <property type="nucleotide sequence ID" value="NZ_CP068486.1"/>
</dbReference>
<dbReference type="PROSITE" id="PS00622">
    <property type="entry name" value="HTH_LUXR_1"/>
    <property type="match status" value="1"/>
</dbReference>
<evidence type="ECO:0000259" key="5">
    <source>
        <dbReference type="PROSITE" id="PS50110"/>
    </source>
</evidence>
<dbReference type="Pfam" id="PF00196">
    <property type="entry name" value="GerE"/>
    <property type="match status" value="1"/>
</dbReference>
<dbReference type="Gene3D" id="3.40.50.2300">
    <property type="match status" value="1"/>
</dbReference>
<dbReference type="PANTHER" id="PTHR43214:SF43">
    <property type="entry name" value="TWO-COMPONENT RESPONSE REGULATOR"/>
    <property type="match status" value="1"/>
</dbReference>
<evidence type="ECO:0000256" key="1">
    <source>
        <dbReference type="ARBA" id="ARBA00022553"/>
    </source>
</evidence>
<dbReference type="PRINTS" id="PR00038">
    <property type="entry name" value="HTHLUXR"/>
</dbReference>
<dbReference type="Proteomes" id="UP000279227">
    <property type="component" value="Chromosome"/>
</dbReference>
<dbReference type="KEGG" id="cgle:NCTC11432_01138"/>
<evidence type="ECO:0000313" key="7">
    <source>
        <dbReference type="Proteomes" id="UP000279227"/>
    </source>
</evidence>
<dbReference type="InterPro" id="IPR011006">
    <property type="entry name" value="CheY-like_superfamily"/>
</dbReference>
<dbReference type="EMBL" id="LR134289">
    <property type="protein sequence ID" value="VEE05553.1"/>
    <property type="molecule type" value="Genomic_DNA"/>
</dbReference>
<dbReference type="PROSITE" id="PS50043">
    <property type="entry name" value="HTH_LUXR_2"/>
    <property type="match status" value="1"/>
</dbReference>
<dbReference type="AlphaFoldDB" id="A0A3S4QUV8"/>
<dbReference type="PROSITE" id="PS50110">
    <property type="entry name" value="RESPONSE_REGULATORY"/>
    <property type="match status" value="1"/>
</dbReference>
<dbReference type="InterPro" id="IPR039420">
    <property type="entry name" value="WalR-like"/>
</dbReference>
<dbReference type="SMART" id="SM00448">
    <property type="entry name" value="REC"/>
    <property type="match status" value="1"/>
</dbReference>
<dbReference type="SUPFAM" id="SSF46894">
    <property type="entry name" value="C-terminal effector domain of the bipartite response regulators"/>
    <property type="match status" value="1"/>
</dbReference>
<sequence>MDRKIIIADDHFVVRLGTTLILESHYKNIQISYAESYTNLTDQLHAEQFDLVILDINMPESKYLSMISELKKIQPDLKILVFSVYDNDIAIQYIIEGADGYINKLCDENNILEAVGSIFETGTYYSPDIVKKLVSSAKKEAPANPLESLSEREKEIFDLLIQGYGNIEISNELNLHLSTVSTYKTRIYKKLNIKNTVDLVRLGDRNQAHKYK</sequence>
<protein>
    <submittedName>
        <fullName evidence="6">Nitrogen regulation protein C</fullName>
    </submittedName>
</protein>
<dbReference type="InterPro" id="IPR000792">
    <property type="entry name" value="Tscrpt_reg_LuxR_C"/>
</dbReference>
<evidence type="ECO:0000256" key="2">
    <source>
        <dbReference type="ARBA" id="ARBA00023125"/>
    </source>
</evidence>
<gene>
    <name evidence="6" type="primary">nreC_4</name>
    <name evidence="6" type="ORF">NCTC11432_01138</name>
</gene>
<accession>A0A3S4QUV8</accession>
<dbReference type="STRING" id="525257.HMPREF0204_13339"/>
<dbReference type="Pfam" id="PF00072">
    <property type="entry name" value="Response_reg"/>
    <property type="match status" value="1"/>
</dbReference>
<dbReference type="SMART" id="SM00421">
    <property type="entry name" value="HTH_LUXR"/>
    <property type="match status" value="1"/>
</dbReference>
<dbReference type="CDD" id="cd17535">
    <property type="entry name" value="REC_NarL-like"/>
    <property type="match status" value="1"/>
</dbReference>
<keyword evidence="2" id="KW-0238">DNA-binding</keyword>
<evidence type="ECO:0000313" key="6">
    <source>
        <dbReference type="EMBL" id="VEE05553.1"/>
    </source>
</evidence>
<name>A0A3S4QUV8_CHRGE</name>
<dbReference type="PANTHER" id="PTHR43214">
    <property type="entry name" value="TWO-COMPONENT RESPONSE REGULATOR"/>
    <property type="match status" value="1"/>
</dbReference>